<organism evidence="2 3">
    <name type="scientific">Hyalella azteca</name>
    <name type="common">Amphipod</name>
    <dbReference type="NCBI Taxonomy" id="294128"/>
    <lineage>
        <taxon>Eukaryota</taxon>
        <taxon>Metazoa</taxon>
        <taxon>Ecdysozoa</taxon>
        <taxon>Arthropoda</taxon>
        <taxon>Crustacea</taxon>
        <taxon>Multicrustacea</taxon>
        <taxon>Malacostraca</taxon>
        <taxon>Eumalacostraca</taxon>
        <taxon>Peracarida</taxon>
        <taxon>Amphipoda</taxon>
        <taxon>Senticaudata</taxon>
        <taxon>Talitrida</taxon>
        <taxon>Talitroidea</taxon>
        <taxon>Hyalellidae</taxon>
        <taxon>Hyalella</taxon>
    </lineage>
</organism>
<dbReference type="OrthoDB" id="16754at2759"/>
<gene>
    <name evidence="3" type="primary">LOC108672942</name>
</gene>
<feature type="compositionally biased region" description="Basic and acidic residues" evidence="1">
    <location>
        <begin position="383"/>
        <end position="395"/>
    </location>
</feature>
<dbReference type="GO" id="GO:0005765">
    <property type="term" value="C:lysosomal membrane"/>
    <property type="evidence" value="ECO:0007669"/>
    <property type="project" value="TreeGrafter"/>
</dbReference>
<feature type="compositionally biased region" description="Low complexity" evidence="1">
    <location>
        <begin position="150"/>
        <end position="170"/>
    </location>
</feature>
<evidence type="ECO:0000313" key="3">
    <source>
        <dbReference type="RefSeq" id="XP_018016201.2"/>
    </source>
</evidence>
<feature type="compositionally biased region" description="Polar residues" evidence="1">
    <location>
        <begin position="396"/>
        <end position="416"/>
    </location>
</feature>
<dbReference type="PANTHER" id="PTHR14407:SF9">
    <property type="entry name" value="BLOC-3 COMPLEX MEMBER HPS4"/>
    <property type="match status" value="1"/>
</dbReference>
<dbReference type="GeneID" id="108672942"/>
<accession>A0A8B7NT52</accession>
<dbReference type="CTD" id="89781"/>
<dbReference type="GO" id="GO:0031410">
    <property type="term" value="C:cytoplasmic vesicle"/>
    <property type="evidence" value="ECO:0007669"/>
    <property type="project" value="TreeGrafter"/>
</dbReference>
<dbReference type="GO" id="GO:0006605">
    <property type="term" value="P:protein targeting"/>
    <property type="evidence" value="ECO:0007669"/>
    <property type="project" value="TreeGrafter"/>
</dbReference>
<feature type="region of interest" description="Disordered" evidence="1">
    <location>
        <begin position="1001"/>
        <end position="1053"/>
    </location>
</feature>
<protein>
    <submittedName>
        <fullName evidence="3">Uncharacterized protein LOC108672942</fullName>
    </submittedName>
</protein>
<dbReference type="RefSeq" id="XP_018016201.2">
    <property type="nucleotide sequence ID" value="XM_018160712.2"/>
</dbReference>
<feature type="compositionally biased region" description="Polar residues" evidence="1">
    <location>
        <begin position="84"/>
        <end position="116"/>
    </location>
</feature>
<dbReference type="AlphaFoldDB" id="A0A8B7NT52"/>
<feature type="compositionally biased region" description="Low complexity" evidence="1">
    <location>
        <begin position="117"/>
        <end position="130"/>
    </location>
</feature>
<feature type="compositionally biased region" description="Polar residues" evidence="1">
    <location>
        <begin position="762"/>
        <end position="775"/>
    </location>
</feature>
<dbReference type="KEGG" id="hazt:108672942"/>
<feature type="region of interest" description="Disordered" evidence="1">
    <location>
        <begin position="907"/>
        <end position="926"/>
    </location>
</feature>
<dbReference type="GO" id="GO:0031267">
    <property type="term" value="F:small GTPase binding"/>
    <property type="evidence" value="ECO:0007669"/>
    <property type="project" value="TreeGrafter"/>
</dbReference>
<feature type="region of interest" description="Disordered" evidence="1">
    <location>
        <begin position="366"/>
        <end position="445"/>
    </location>
</feature>
<dbReference type="InterPro" id="IPR026091">
    <property type="entry name" value="HPS4"/>
</dbReference>
<feature type="compositionally biased region" description="Polar residues" evidence="1">
    <location>
        <begin position="807"/>
        <end position="816"/>
    </location>
</feature>
<feature type="region of interest" description="Disordered" evidence="1">
    <location>
        <begin position="77"/>
        <end position="174"/>
    </location>
</feature>
<proteinExistence type="predicted"/>
<reference evidence="3" key="1">
    <citation type="submission" date="2025-08" db="UniProtKB">
        <authorList>
            <consortium name="RefSeq"/>
        </authorList>
    </citation>
    <scope>IDENTIFICATION</scope>
    <source>
        <tissue evidence="3">Whole organism</tissue>
    </source>
</reference>
<keyword evidence="2" id="KW-1185">Reference proteome</keyword>
<evidence type="ECO:0000256" key="1">
    <source>
        <dbReference type="SAM" id="MobiDB-lite"/>
    </source>
</evidence>
<sequence>MLCPYIVDGQTLKEQHVSALQTQALLAFHAKHPRARDHSLSLHRNNLLVALHHNFKRMICFARTRIPEYRKRALRVEPTEKNQSEFSTFDRQLPTQNMPPFSANNKQFSPISKSSLPANNKPSPLKSPSSIDNTRLSRGSKSHTPRSDSPIRVLSPLRSPRSPALRSSNSATSSDAYKNEALRLPAVVVYDSAAVSSEMHDPATAVLYYRPRLSAAASPAAGRDAVDPVSVRTALAGQLVGALTFASSCFGAVRRLRLRRSCVAVNTQGRFVLMVCGHSATWAEARLASLTSLVNAATGGLLQLWQDCGRDRDVFALRLEGMLDAMVDSVFPDVNFNDALPTSASGDSSSATPTVLSPFSEFSNASSANLSPRGGHVSNQMSADKKNNYSTEGHHVSNQMSADKKNNYSTESSANLSPRGVRVSNQMSADKRNNYSNYSTDGQPPHCQLSAEERLHALLEVAPSLQMAKSGLCGVYLESLRCIEACVQHRGVLAGLSLHRHSRPVPAPSQVSSSQHRGVLAGLSLHRHRVVSSLLEGDMSRLITSLVTSLSLTNATNSGCQSPEADSLEAPVRPSPPAGGLKPLDEDYPLPHGVTLHALYVQQHQYRSMVQQQQKYVDSRYRERARGSLHNTNSSMDLTTLRKVLLEHQSLHNYPASLPGLQPSDDPYDHYSISQSSNFHSMNNNDASLSSLVPPTLDPLQLCAKISKNQGLLNSDGRPSQSLPGTPRKIRVATMLPDVGNNSPDLRYKVLNAKRNIKAGGVSSSNTPRHSNNNRGLPRKPYAIPGAQYPPYSSPFCDPYENADDYPTSTPISGVTTLPRKTSKLSPPSLSLSYDSEKDNKYSRSYNSSQDCSGLDFGQHTFSHKNGSKSRFSVKSGDSGFEEMAKGEVEMNLKNTKNKLNLQFAPDKIHRPDPIDDGSSDVSSGTSEIKIAKEINGNIRKKRPTVKISSESKSELLNHLDKVDDEDDSSRSDSEISVLELSAFIDPKENDKELEFFIGDRKTDDEITDGQSNRDENDIGGSQPVVIVSDTTADCGGASESDTSPDVSPDAPSSKYRRASLYTQSLDDCHLCLLLDEDAAKDAGLVYALWGVGQSTLPSLATHIERALEVSASSQQNVVGGDAFARRFGPTLTVAEGEALHLDVVSSVLKHVERRREVLELTLRQRECTLWCHRLGSSLTLYQHSGPSRAGPPIPSDPMAKLPHRARRRLERDHAITLL</sequence>
<dbReference type="Proteomes" id="UP000694843">
    <property type="component" value="Unplaced"/>
</dbReference>
<name>A0A8B7NT52_HYAAZ</name>
<feature type="region of interest" description="Disordered" evidence="1">
    <location>
        <begin position="555"/>
        <end position="584"/>
    </location>
</feature>
<feature type="compositionally biased region" description="Polar residues" evidence="1">
    <location>
        <begin position="423"/>
        <end position="442"/>
    </location>
</feature>
<dbReference type="PANTHER" id="PTHR14407">
    <property type="entry name" value="HERMANSKY-PUDLAK SYNDROME 4 PROTEIN LIGHT-EAR PROTEIN-RELATED"/>
    <property type="match status" value="1"/>
</dbReference>
<feature type="region of interest" description="Disordered" evidence="1">
    <location>
        <begin position="757"/>
        <end position="847"/>
    </location>
</feature>
<dbReference type="GO" id="GO:0005085">
    <property type="term" value="F:guanyl-nucleotide exchange factor activity"/>
    <property type="evidence" value="ECO:0007669"/>
    <property type="project" value="TreeGrafter"/>
</dbReference>
<feature type="compositionally biased region" description="Low complexity" evidence="1">
    <location>
        <begin position="818"/>
        <end position="833"/>
    </location>
</feature>
<dbReference type="GO" id="GO:0031085">
    <property type="term" value="C:BLOC-3 complex"/>
    <property type="evidence" value="ECO:0007669"/>
    <property type="project" value="TreeGrafter"/>
</dbReference>
<evidence type="ECO:0000313" key="2">
    <source>
        <dbReference type="Proteomes" id="UP000694843"/>
    </source>
</evidence>